<name>A0A835FHU8_9POAL</name>
<dbReference type="Proteomes" id="UP000636709">
    <property type="component" value="Unassembled WGS sequence"/>
</dbReference>
<keyword evidence="2" id="KW-1185">Reference proteome</keyword>
<accession>A0A835FHU8</accession>
<comment type="caution">
    <text evidence="1">The sequence shown here is derived from an EMBL/GenBank/DDBJ whole genome shotgun (WGS) entry which is preliminary data.</text>
</comment>
<protein>
    <submittedName>
        <fullName evidence="1">Uncharacterized protein</fullName>
    </submittedName>
</protein>
<evidence type="ECO:0000313" key="2">
    <source>
        <dbReference type="Proteomes" id="UP000636709"/>
    </source>
</evidence>
<dbReference type="EMBL" id="JACEFO010000906">
    <property type="protein sequence ID" value="KAF8753580.1"/>
    <property type="molecule type" value="Genomic_DNA"/>
</dbReference>
<proteinExistence type="predicted"/>
<reference evidence="1" key="1">
    <citation type="submission" date="2020-07" db="EMBL/GenBank/DDBJ databases">
        <title>Genome sequence and genetic diversity analysis of an under-domesticated orphan crop, white fonio (Digitaria exilis).</title>
        <authorList>
            <person name="Bennetzen J.L."/>
            <person name="Chen S."/>
            <person name="Ma X."/>
            <person name="Wang X."/>
            <person name="Yssel A.E.J."/>
            <person name="Chaluvadi S.R."/>
            <person name="Johnson M."/>
            <person name="Gangashetty P."/>
            <person name="Hamidou F."/>
            <person name="Sanogo M.D."/>
            <person name="Zwaenepoel A."/>
            <person name="Wallace J."/>
            <person name="Van De Peer Y."/>
            <person name="Van Deynze A."/>
        </authorList>
    </citation>
    <scope>NUCLEOTIDE SEQUENCE</scope>
    <source>
        <tissue evidence="1">Leaves</tissue>
    </source>
</reference>
<evidence type="ECO:0000313" key="1">
    <source>
        <dbReference type="EMBL" id="KAF8753580.1"/>
    </source>
</evidence>
<gene>
    <name evidence="1" type="ORF">HU200_011624</name>
</gene>
<organism evidence="1 2">
    <name type="scientific">Digitaria exilis</name>
    <dbReference type="NCBI Taxonomy" id="1010633"/>
    <lineage>
        <taxon>Eukaryota</taxon>
        <taxon>Viridiplantae</taxon>
        <taxon>Streptophyta</taxon>
        <taxon>Embryophyta</taxon>
        <taxon>Tracheophyta</taxon>
        <taxon>Spermatophyta</taxon>
        <taxon>Magnoliopsida</taxon>
        <taxon>Liliopsida</taxon>
        <taxon>Poales</taxon>
        <taxon>Poaceae</taxon>
        <taxon>PACMAD clade</taxon>
        <taxon>Panicoideae</taxon>
        <taxon>Panicodae</taxon>
        <taxon>Paniceae</taxon>
        <taxon>Anthephorinae</taxon>
        <taxon>Digitaria</taxon>
    </lineage>
</organism>
<sequence length="35" mass="4201">MCQESRERWNWAEALHRPIFRLLVVCRQVCGTKAL</sequence>
<dbReference type="AlphaFoldDB" id="A0A835FHU8"/>